<evidence type="ECO:0000313" key="2">
    <source>
        <dbReference type="Proteomes" id="UP000191342"/>
    </source>
</evidence>
<comment type="caution">
    <text evidence="1">The sequence shown here is derived from an EMBL/GenBank/DDBJ whole genome shotgun (WGS) entry which is preliminary data.</text>
</comment>
<dbReference type="GO" id="GO:0006631">
    <property type="term" value="P:fatty acid metabolic process"/>
    <property type="evidence" value="ECO:0007669"/>
    <property type="project" value="InterPro"/>
</dbReference>
<dbReference type="Pfam" id="PF06100">
    <property type="entry name" value="MCRA"/>
    <property type="match status" value="1"/>
</dbReference>
<dbReference type="Gene3D" id="3.30.9.80">
    <property type="match status" value="1"/>
</dbReference>
<dbReference type="PANTHER" id="PTHR37417">
    <property type="entry name" value="67 KDA MYOSIN-CROSS-REACTIVE ANTIGEN FAMILY PROTEIN (AFU_ORTHOLOGUE AFUA_5G09970)"/>
    <property type="match status" value="1"/>
</dbReference>
<dbReference type="GO" id="GO:0050151">
    <property type="term" value="F:oleate hydratase activity"/>
    <property type="evidence" value="ECO:0007669"/>
    <property type="project" value="InterPro"/>
</dbReference>
<dbReference type="AlphaFoldDB" id="A0A1V6TGM7"/>
<dbReference type="InterPro" id="IPR036188">
    <property type="entry name" value="FAD/NAD-bd_sf"/>
</dbReference>
<dbReference type="STRING" id="254877.A0A1V6TGM7"/>
<reference evidence="2" key="1">
    <citation type="journal article" date="2017" name="Nat. Microbiol.">
        <title>Global analysis of biosynthetic gene clusters reveals vast potential of secondary metabolite production in Penicillium species.</title>
        <authorList>
            <person name="Nielsen J.C."/>
            <person name="Grijseels S."/>
            <person name="Prigent S."/>
            <person name="Ji B."/>
            <person name="Dainat J."/>
            <person name="Nielsen K.F."/>
            <person name="Frisvad J.C."/>
            <person name="Workman M."/>
            <person name="Nielsen J."/>
        </authorList>
    </citation>
    <scope>NUCLEOTIDE SEQUENCE [LARGE SCALE GENOMIC DNA]</scope>
    <source>
        <strain evidence="2">IBT 14082</strain>
    </source>
</reference>
<sequence>MTHQLSERRDPNDLDAWILGSGIGSLTAAVHLIQDANVPPSRIHILEALEFAGGGTATCGDPVNGYHYRAGAMPIFIDAWTERLFSLVPSKTDPKKTILDMMETNRSNPPTEKLHTRFLARKSWGVERINTKDIRLGLKDHMDLLRLGFKSERSLGRSRISDYFHKSFFQSDYWLLLATTFGFQPWHSLVEFRRYTQHFRNGTHGLDRACQLDVGRYNAHESVIAPLADFLLSCGVDFRFRTTVTDLIFDPSHQQVSTICAVPENEPAITIEVRQQDIVIVSVGSAISGATTGTNESPPSLELLECDKNLDDNWLLWLELSSKDSKFGNPYNFCTRVGESRQESFTATLKNNPQFFERFVQLTGDEPGTGTFVTLKHSSWLLTLSLPQQPMFPDQPVDVQVFWGYAAFPEKEGDYVKKPMLKCSGEEIMTEILHQLQFPIEGILPGSITIPCVMPRKSAPLLRRDGCDRPQVVPDGMRNTAMIGHFVEIPNEIPVSMDYSVRGAQMAINHLMGLN</sequence>
<proteinExistence type="predicted"/>
<accession>A0A1V6TGM7</accession>
<evidence type="ECO:0000313" key="1">
    <source>
        <dbReference type="EMBL" id="OQE25049.1"/>
    </source>
</evidence>
<name>A0A1V6TGM7_9EURO</name>
<dbReference type="SUPFAM" id="SSF51905">
    <property type="entry name" value="FAD/NAD(P)-binding domain"/>
    <property type="match status" value="1"/>
</dbReference>
<protein>
    <recommendedName>
        <fullName evidence="3">Oleate hydratase</fullName>
    </recommendedName>
</protein>
<keyword evidence="2" id="KW-1185">Reference proteome</keyword>
<dbReference type="Gene3D" id="3.50.50.60">
    <property type="entry name" value="FAD/NAD(P)-binding domain"/>
    <property type="match status" value="2"/>
</dbReference>
<dbReference type="PANTHER" id="PTHR37417:SF2">
    <property type="entry name" value="67 KDA MYOSIN-CROSS-REACTIVE ANTIGEN FAMILY PROTEIN (AFU_ORTHOLOGUE AFUA_5G09970)"/>
    <property type="match status" value="1"/>
</dbReference>
<organism evidence="1 2">
    <name type="scientific">Penicillium flavigenum</name>
    <dbReference type="NCBI Taxonomy" id="254877"/>
    <lineage>
        <taxon>Eukaryota</taxon>
        <taxon>Fungi</taxon>
        <taxon>Dikarya</taxon>
        <taxon>Ascomycota</taxon>
        <taxon>Pezizomycotina</taxon>
        <taxon>Eurotiomycetes</taxon>
        <taxon>Eurotiomycetidae</taxon>
        <taxon>Eurotiales</taxon>
        <taxon>Aspergillaceae</taxon>
        <taxon>Penicillium</taxon>
    </lineage>
</organism>
<evidence type="ECO:0008006" key="3">
    <source>
        <dbReference type="Google" id="ProtNLM"/>
    </source>
</evidence>
<dbReference type="Proteomes" id="UP000191342">
    <property type="component" value="Unassembled WGS sequence"/>
</dbReference>
<dbReference type="GO" id="GO:0071949">
    <property type="term" value="F:FAD binding"/>
    <property type="evidence" value="ECO:0007669"/>
    <property type="project" value="InterPro"/>
</dbReference>
<dbReference type="InterPro" id="IPR010354">
    <property type="entry name" value="Oleate_hydratase"/>
</dbReference>
<gene>
    <name evidence="1" type="ORF">PENFLA_c009G06591</name>
</gene>
<dbReference type="OrthoDB" id="545169at2759"/>
<dbReference type="EMBL" id="MLQL01000009">
    <property type="protein sequence ID" value="OQE25049.1"/>
    <property type="molecule type" value="Genomic_DNA"/>
</dbReference>